<proteinExistence type="predicted"/>
<protein>
    <submittedName>
        <fullName evidence="1">Uncharacterized protein</fullName>
    </submittedName>
</protein>
<dbReference type="Proteomes" id="UP001596145">
    <property type="component" value="Unassembled WGS sequence"/>
</dbReference>
<name>A0ABD5QTE9_9EURY</name>
<gene>
    <name evidence="1" type="ORF">ACFPJA_12405</name>
</gene>
<keyword evidence="2" id="KW-1185">Reference proteome</keyword>
<dbReference type="RefSeq" id="WP_122106606.1">
    <property type="nucleotide sequence ID" value="NZ_JBHSKV010000017.1"/>
</dbReference>
<dbReference type="AlphaFoldDB" id="A0ABD5QTE9"/>
<evidence type="ECO:0000313" key="2">
    <source>
        <dbReference type="Proteomes" id="UP001596145"/>
    </source>
</evidence>
<dbReference type="EMBL" id="JBHSKV010000017">
    <property type="protein sequence ID" value="MFC5135514.1"/>
    <property type="molecule type" value="Genomic_DNA"/>
</dbReference>
<accession>A0ABD5QTE9</accession>
<reference evidence="1 2" key="1">
    <citation type="journal article" date="2019" name="Int. J. Syst. Evol. Microbiol.">
        <title>The Global Catalogue of Microorganisms (GCM) 10K type strain sequencing project: providing services to taxonomists for standard genome sequencing and annotation.</title>
        <authorList>
            <consortium name="The Broad Institute Genomics Platform"/>
            <consortium name="The Broad Institute Genome Sequencing Center for Infectious Disease"/>
            <person name="Wu L."/>
            <person name="Ma J."/>
        </authorList>
    </citation>
    <scope>NUCLEOTIDE SEQUENCE [LARGE SCALE GENOMIC DNA]</scope>
    <source>
        <strain evidence="1 2">CGMCC 1.16026</strain>
    </source>
</reference>
<comment type="caution">
    <text evidence="1">The sequence shown here is derived from an EMBL/GenBank/DDBJ whole genome shotgun (WGS) entry which is preliminary data.</text>
</comment>
<organism evidence="1 2">
    <name type="scientific">Halorubrum glutamatedens</name>
    <dbReference type="NCBI Taxonomy" id="2707018"/>
    <lineage>
        <taxon>Archaea</taxon>
        <taxon>Methanobacteriati</taxon>
        <taxon>Methanobacteriota</taxon>
        <taxon>Stenosarchaea group</taxon>
        <taxon>Halobacteria</taxon>
        <taxon>Halobacteriales</taxon>
        <taxon>Haloferacaceae</taxon>
        <taxon>Halorubrum</taxon>
    </lineage>
</organism>
<evidence type="ECO:0000313" key="1">
    <source>
        <dbReference type="EMBL" id="MFC5135514.1"/>
    </source>
</evidence>
<sequence length="174" mass="18768">MSEYELRLTASGPMRVVTTTETEGMTIEQSELREVTADIDLDADRLYNSDIATTHSNGVVIPLSDVACVVCTELGGTLANRGEWDITVSGSLDDWQKVALLAAKEKKNGESSRAKLGINILLQLHDRADSDRPLYAALNVDETYDVGARDKILDQLVDGDDAAAATDTEVPADV</sequence>